<gene>
    <name evidence="8" type="ORF">UCREL1_6263</name>
</gene>
<dbReference type="eggNOG" id="KOG0601">
    <property type="taxonomic scope" value="Eukaryota"/>
</dbReference>
<dbReference type="PANTHER" id="PTHR11042">
    <property type="entry name" value="EUKARYOTIC TRANSLATION INITIATION FACTOR 2-ALPHA KINASE EIF2-ALPHA KINASE -RELATED"/>
    <property type="match status" value="1"/>
</dbReference>
<dbReference type="InterPro" id="IPR050339">
    <property type="entry name" value="CC_SR_Kinase"/>
</dbReference>
<dbReference type="GO" id="GO:0005524">
    <property type="term" value="F:ATP binding"/>
    <property type="evidence" value="ECO:0007669"/>
    <property type="project" value="UniProtKB-KW"/>
</dbReference>
<dbReference type="InterPro" id="IPR011009">
    <property type="entry name" value="Kinase-like_dom_sf"/>
</dbReference>
<dbReference type="Pfam" id="PF00069">
    <property type="entry name" value="Pkinase"/>
    <property type="match status" value="1"/>
</dbReference>
<comment type="similarity">
    <text evidence="5">Belongs to the protein kinase superfamily. Ser/Thr protein kinase family. GCN2 subfamily.</text>
</comment>
<dbReference type="KEGG" id="ela:UCREL1_6263"/>
<dbReference type="SMART" id="SM00220">
    <property type="entry name" value="S_TKc"/>
    <property type="match status" value="1"/>
</dbReference>
<keyword evidence="1" id="KW-0808">Transferase</keyword>
<protein>
    <recommendedName>
        <fullName evidence="7">Protein kinase domain-containing protein</fullName>
    </recommendedName>
</protein>
<sequence length="436" mass="48412">MTGMDGSIPPTPTKYQLEEMEPGNKDQAPIDRRAITPVNGMAPRDLDEVLVSRFGKVEYIGKGEFSQVYKVAELTKSATKPQQVFFSTPTHRTPPSPSSKFFAVKKLSLPFQGDKDRAVRLREVSVLKSLQGCDHILQLVDSWENKNNLYIQTEYCEEGSLDVFLSLVGVKGRLDDFRIWKVALEISQGLQHIHDAGFIHLDLKPANILISFEGTLKIGDFGLATSLPAQKGPDLEGDREYLAPEALRSEIGRPADIFSLGLILLEIAANVKLPENGATWTALREDDFSEVPTLTQDATAVLRDATGMPVEENAERNANIFGGESAAAKNVRRNYNLRGVNRHSNDIFGLGRKNDLREPPDFMEDPNHSSSLDTVVRWMLAAEPIRRPTVHELLQLKCLSWTATRQRAGATVYEGNWGPADEVVEPDSVDTEMTDV</sequence>
<dbReference type="HOGENOM" id="CLU_009707_2_0_1"/>
<dbReference type="OrthoDB" id="5337378at2759"/>
<dbReference type="Gene3D" id="1.10.510.10">
    <property type="entry name" value="Transferase(Phosphotransferase) domain 1"/>
    <property type="match status" value="1"/>
</dbReference>
<dbReference type="GO" id="GO:0110031">
    <property type="term" value="P:negative regulation of G2/MI transition of meiotic cell cycle"/>
    <property type="evidence" value="ECO:0007669"/>
    <property type="project" value="TreeGrafter"/>
</dbReference>
<dbReference type="InterPro" id="IPR008271">
    <property type="entry name" value="Ser/Thr_kinase_AS"/>
</dbReference>
<evidence type="ECO:0000313" key="8">
    <source>
        <dbReference type="EMBL" id="EMR66720.1"/>
    </source>
</evidence>
<evidence type="ECO:0000256" key="2">
    <source>
        <dbReference type="ARBA" id="ARBA00022741"/>
    </source>
</evidence>
<evidence type="ECO:0000256" key="4">
    <source>
        <dbReference type="ARBA" id="ARBA00022840"/>
    </source>
</evidence>
<dbReference type="STRING" id="1287681.M7TJ23"/>
<dbReference type="PROSITE" id="PS50011">
    <property type="entry name" value="PROTEIN_KINASE_DOM"/>
    <property type="match status" value="1"/>
</dbReference>
<dbReference type="AlphaFoldDB" id="M7TJ23"/>
<keyword evidence="2" id="KW-0547">Nucleotide-binding</keyword>
<name>M7TJ23_EUTLA</name>
<dbReference type="OMA" id="WMIDPNP"/>
<dbReference type="GO" id="GO:0004713">
    <property type="term" value="F:protein tyrosine kinase activity"/>
    <property type="evidence" value="ECO:0007669"/>
    <property type="project" value="TreeGrafter"/>
</dbReference>
<dbReference type="SUPFAM" id="SSF56112">
    <property type="entry name" value="Protein kinase-like (PK-like)"/>
    <property type="match status" value="1"/>
</dbReference>
<evidence type="ECO:0000256" key="1">
    <source>
        <dbReference type="ARBA" id="ARBA00022679"/>
    </source>
</evidence>
<evidence type="ECO:0000259" key="7">
    <source>
        <dbReference type="PROSITE" id="PS50011"/>
    </source>
</evidence>
<keyword evidence="9" id="KW-1185">Reference proteome</keyword>
<reference evidence="9" key="1">
    <citation type="journal article" date="2013" name="Genome Announc.">
        <title>Draft genome sequence of the grapevine dieback fungus Eutypa lata UCR-EL1.</title>
        <authorList>
            <person name="Blanco-Ulate B."/>
            <person name="Rolshausen P.E."/>
            <person name="Cantu D."/>
        </authorList>
    </citation>
    <scope>NUCLEOTIDE SEQUENCE [LARGE SCALE GENOMIC DNA]</scope>
    <source>
        <strain evidence="9">UCR-EL1</strain>
    </source>
</reference>
<feature type="region of interest" description="Disordered" evidence="6">
    <location>
        <begin position="1"/>
        <end position="30"/>
    </location>
</feature>
<organism evidence="8 9">
    <name type="scientific">Eutypa lata (strain UCR-EL1)</name>
    <name type="common">Grapevine dieback disease fungus</name>
    <name type="synonym">Eutypa armeniacae</name>
    <dbReference type="NCBI Taxonomy" id="1287681"/>
    <lineage>
        <taxon>Eukaryota</taxon>
        <taxon>Fungi</taxon>
        <taxon>Dikarya</taxon>
        <taxon>Ascomycota</taxon>
        <taxon>Pezizomycotina</taxon>
        <taxon>Sordariomycetes</taxon>
        <taxon>Xylariomycetidae</taxon>
        <taxon>Xylariales</taxon>
        <taxon>Diatrypaceae</taxon>
        <taxon>Eutypa</taxon>
    </lineage>
</organism>
<feature type="domain" description="Protein kinase" evidence="7">
    <location>
        <begin position="54"/>
        <end position="402"/>
    </location>
</feature>
<dbReference type="GO" id="GO:0005737">
    <property type="term" value="C:cytoplasm"/>
    <property type="evidence" value="ECO:0007669"/>
    <property type="project" value="TreeGrafter"/>
</dbReference>
<dbReference type="PANTHER" id="PTHR11042:SF196">
    <property type="entry name" value="MITOSIS INHIBITOR PROTEIN KINASE SWE1"/>
    <property type="match status" value="1"/>
</dbReference>
<evidence type="ECO:0000256" key="3">
    <source>
        <dbReference type="ARBA" id="ARBA00022777"/>
    </source>
</evidence>
<proteinExistence type="inferred from homology"/>
<evidence type="ECO:0000256" key="5">
    <source>
        <dbReference type="ARBA" id="ARBA00037982"/>
    </source>
</evidence>
<keyword evidence="3" id="KW-0418">Kinase</keyword>
<evidence type="ECO:0000313" key="9">
    <source>
        <dbReference type="Proteomes" id="UP000012174"/>
    </source>
</evidence>
<dbReference type="GO" id="GO:0005634">
    <property type="term" value="C:nucleus"/>
    <property type="evidence" value="ECO:0007669"/>
    <property type="project" value="TreeGrafter"/>
</dbReference>
<accession>M7TJ23</accession>
<dbReference type="PROSITE" id="PS00108">
    <property type="entry name" value="PROTEIN_KINASE_ST"/>
    <property type="match status" value="1"/>
</dbReference>
<evidence type="ECO:0000256" key="6">
    <source>
        <dbReference type="SAM" id="MobiDB-lite"/>
    </source>
</evidence>
<dbReference type="Gene3D" id="3.30.200.20">
    <property type="entry name" value="Phosphorylase Kinase, domain 1"/>
    <property type="match status" value="1"/>
</dbReference>
<dbReference type="InterPro" id="IPR000719">
    <property type="entry name" value="Prot_kinase_dom"/>
</dbReference>
<keyword evidence="4" id="KW-0067">ATP-binding</keyword>
<dbReference type="Proteomes" id="UP000012174">
    <property type="component" value="Unassembled WGS sequence"/>
</dbReference>
<dbReference type="EMBL" id="KB706595">
    <property type="protein sequence ID" value="EMR66720.1"/>
    <property type="molecule type" value="Genomic_DNA"/>
</dbReference>